<dbReference type="EMBL" id="JAEUBG010001147">
    <property type="protein sequence ID" value="KAH3686894.1"/>
    <property type="molecule type" value="Genomic_DNA"/>
</dbReference>
<organism evidence="1 2">
    <name type="scientific">Wickerhamomyces pijperi</name>
    <name type="common">Yeast</name>
    <name type="synonym">Pichia pijperi</name>
    <dbReference type="NCBI Taxonomy" id="599730"/>
    <lineage>
        <taxon>Eukaryota</taxon>
        <taxon>Fungi</taxon>
        <taxon>Dikarya</taxon>
        <taxon>Ascomycota</taxon>
        <taxon>Saccharomycotina</taxon>
        <taxon>Saccharomycetes</taxon>
        <taxon>Phaffomycetales</taxon>
        <taxon>Wickerhamomycetaceae</taxon>
        <taxon>Wickerhamomyces</taxon>
    </lineage>
</organism>
<evidence type="ECO:0000313" key="1">
    <source>
        <dbReference type="EMBL" id="KAH3686894.1"/>
    </source>
</evidence>
<reference evidence="1" key="1">
    <citation type="journal article" date="2021" name="Open Biol.">
        <title>Shared evolutionary footprints suggest mitochondrial oxidative damage underlies multiple complex I losses in fungi.</title>
        <authorList>
            <person name="Schikora-Tamarit M.A."/>
            <person name="Marcet-Houben M."/>
            <person name="Nosek J."/>
            <person name="Gabaldon T."/>
        </authorList>
    </citation>
    <scope>NUCLEOTIDE SEQUENCE</scope>
    <source>
        <strain evidence="1">CBS2887</strain>
    </source>
</reference>
<protein>
    <submittedName>
        <fullName evidence="1">Uncharacterized protein</fullName>
    </submittedName>
</protein>
<dbReference type="Proteomes" id="UP000774326">
    <property type="component" value="Unassembled WGS sequence"/>
</dbReference>
<comment type="caution">
    <text evidence="1">The sequence shown here is derived from an EMBL/GenBank/DDBJ whole genome shotgun (WGS) entry which is preliminary data.</text>
</comment>
<sequence>MKPLLLIPDQALTAIGNFWSKLSSGNSFKSVPYFGSTTIASILLEPLLEIGVGDAGRSEVSKSMKSSLLFALEGHGDSGGDGIDRSTEDLEGFLSNWKFKAACSEEKSPHRTALLPNSGVIVPKFNSVDEDIVCLKTMICEY</sequence>
<name>A0A9P8QCE3_WICPI</name>
<evidence type="ECO:0000313" key="2">
    <source>
        <dbReference type="Proteomes" id="UP000774326"/>
    </source>
</evidence>
<reference evidence="1" key="2">
    <citation type="submission" date="2021-01" db="EMBL/GenBank/DDBJ databases">
        <authorList>
            <person name="Schikora-Tamarit M.A."/>
        </authorList>
    </citation>
    <scope>NUCLEOTIDE SEQUENCE</scope>
    <source>
        <strain evidence="1">CBS2887</strain>
    </source>
</reference>
<accession>A0A9P8QCE3</accession>
<gene>
    <name evidence="1" type="ORF">WICPIJ_002125</name>
</gene>
<proteinExistence type="predicted"/>
<dbReference type="AlphaFoldDB" id="A0A9P8QCE3"/>
<keyword evidence="2" id="KW-1185">Reference proteome</keyword>